<proteinExistence type="predicted"/>
<dbReference type="InterPro" id="IPR019201">
    <property type="entry name" value="DUF2065"/>
</dbReference>
<name>A0A0R0D112_9GAMM</name>
<dbReference type="RefSeq" id="WP_057638797.1">
    <property type="nucleotide sequence ID" value="NZ_LDJM01000036.1"/>
</dbReference>
<evidence type="ECO:0000313" key="3">
    <source>
        <dbReference type="Proteomes" id="UP000050956"/>
    </source>
</evidence>
<dbReference type="OrthoDB" id="9182237at2"/>
<dbReference type="PATRIC" id="fig|336566.3.peg.2161"/>
<feature type="transmembrane region" description="Helical" evidence="1">
    <location>
        <begin position="40"/>
        <end position="59"/>
    </location>
</feature>
<keyword evidence="3" id="KW-1185">Reference proteome</keyword>
<keyword evidence="1" id="KW-0472">Membrane</keyword>
<dbReference type="Proteomes" id="UP000050956">
    <property type="component" value="Unassembled WGS sequence"/>
</dbReference>
<sequence length="61" mass="6715">MNDLWAALCLVAVIEGLILFALPNAWRQMVVQMLGLPTAALRRFGAVAIAAGLATLWWLRH</sequence>
<protein>
    <submittedName>
        <fullName evidence="2">Membrane protein</fullName>
    </submittedName>
</protein>
<evidence type="ECO:0000256" key="1">
    <source>
        <dbReference type="SAM" id="Phobius"/>
    </source>
</evidence>
<dbReference type="STRING" id="336566.ABB30_13265"/>
<evidence type="ECO:0000313" key="2">
    <source>
        <dbReference type="EMBL" id="KRG74944.1"/>
    </source>
</evidence>
<dbReference type="AlphaFoldDB" id="A0A0R0D112"/>
<organism evidence="2 3">
    <name type="scientific">Stenotrophomonas ginsengisoli</name>
    <dbReference type="NCBI Taxonomy" id="336566"/>
    <lineage>
        <taxon>Bacteria</taxon>
        <taxon>Pseudomonadati</taxon>
        <taxon>Pseudomonadota</taxon>
        <taxon>Gammaproteobacteria</taxon>
        <taxon>Lysobacterales</taxon>
        <taxon>Lysobacteraceae</taxon>
        <taxon>Stenotrophomonas</taxon>
    </lineage>
</organism>
<reference evidence="2 3" key="1">
    <citation type="submission" date="2015-05" db="EMBL/GenBank/DDBJ databases">
        <title>Genome sequencing and analysis of members of genus Stenotrophomonas.</title>
        <authorList>
            <person name="Patil P.P."/>
            <person name="Midha S."/>
            <person name="Patil P.B."/>
        </authorList>
    </citation>
    <scope>NUCLEOTIDE SEQUENCE [LARGE SCALE GENOMIC DNA]</scope>
    <source>
        <strain evidence="2 3">DSM 24757</strain>
    </source>
</reference>
<dbReference type="PANTHER" id="PTHR38602">
    <property type="entry name" value="INNER MEMBRANE PROTEIN-RELATED"/>
    <property type="match status" value="1"/>
</dbReference>
<dbReference type="PANTHER" id="PTHR38602:SF1">
    <property type="entry name" value="INNER MEMBRANE PROTEIN"/>
    <property type="match status" value="1"/>
</dbReference>
<dbReference type="EMBL" id="LDJM01000036">
    <property type="protein sequence ID" value="KRG74944.1"/>
    <property type="molecule type" value="Genomic_DNA"/>
</dbReference>
<dbReference type="Pfam" id="PF09838">
    <property type="entry name" value="DUF2065"/>
    <property type="match status" value="1"/>
</dbReference>
<comment type="caution">
    <text evidence="2">The sequence shown here is derived from an EMBL/GenBank/DDBJ whole genome shotgun (WGS) entry which is preliminary data.</text>
</comment>
<gene>
    <name evidence="2" type="ORF">ABB30_13265</name>
</gene>
<keyword evidence="1" id="KW-0812">Transmembrane</keyword>
<accession>A0A0R0D112</accession>
<keyword evidence="1" id="KW-1133">Transmembrane helix</keyword>